<proteinExistence type="predicted"/>
<evidence type="ECO:0000259" key="1">
    <source>
        <dbReference type="Pfam" id="PF00656"/>
    </source>
</evidence>
<sequence length="615" mass="67931">MKDLQFQIELIRDVGHAEMEKLERRIASFVNNDTIAIFFYAGHAVQYRGKNYLLPVEFTPTRPTDLPAKSLALDTILKAMHLGGAKIAIVILDACRDNPFGTADEALGKGLALIERIPDGARSRTETLVAYATEAGLVSYDGSRSTNSPYTAALISALERPGLAIEDVLREVRLNVREATNNRQLPWFSGSLETKLVLRTEQQLSARPPAGAGMDLPAVHWRTIESSQDPGDFRNFLDLHGASPLASQARSVLATLEAGGAADPLPEVLSPRAEFRIPQGEGGELDALVKDCDIVASDDEDFARVADPVRYGLVNTRQALRVCTTDLARDPDNPRLKFLLARVLEIARRYEEAREFYRMAADDGYAAGMTNLGAMYRSGRGGPADDTKAFELFRKAARSGSPRGRVNLGNMFLLGRGAAKNEAEAIYWTRLAADIGWAKAINALGNIYENGQGLERDDGAAFARYQTAAQLGLSEAMNSLGRFYEEGRAVPQDLTQAVRWYERAIAEGDRFAPYRLGRLYLWGKGVRADTGRAVALFEMAAQRGFLDGFAEIGKIFEDGKGRPRNIERAYFNYRLASLGSNHKGEAEARRLDAMLPAEVKERVEQEVRDWQRHNL</sequence>
<dbReference type="Pfam" id="PF00656">
    <property type="entry name" value="Peptidase_C14"/>
    <property type="match status" value="1"/>
</dbReference>
<protein>
    <recommendedName>
        <fullName evidence="1">Peptidase C14 caspase domain-containing protein</fullName>
    </recommendedName>
</protein>
<dbReference type="AlphaFoldDB" id="W9GWH1"/>
<dbReference type="Gene3D" id="1.25.40.10">
    <property type="entry name" value="Tetratricopeptide repeat domain"/>
    <property type="match status" value="2"/>
</dbReference>
<dbReference type="InterPro" id="IPR052945">
    <property type="entry name" value="Mitotic_Regulator"/>
</dbReference>
<dbReference type="EMBL" id="AVFL01000065">
    <property type="protein sequence ID" value="EWY35838.1"/>
    <property type="molecule type" value="Genomic_DNA"/>
</dbReference>
<dbReference type="GO" id="GO:0006508">
    <property type="term" value="P:proteolysis"/>
    <property type="evidence" value="ECO:0007669"/>
    <property type="project" value="InterPro"/>
</dbReference>
<dbReference type="InterPro" id="IPR011600">
    <property type="entry name" value="Pept_C14_caspase"/>
</dbReference>
<evidence type="ECO:0000313" key="2">
    <source>
        <dbReference type="EMBL" id="EWY35838.1"/>
    </source>
</evidence>
<dbReference type="SUPFAM" id="SSF81901">
    <property type="entry name" value="HCP-like"/>
    <property type="match status" value="1"/>
</dbReference>
<dbReference type="InterPro" id="IPR006597">
    <property type="entry name" value="Sel1-like"/>
</dbReference>
<keyword evidence="3" id="KW-1185">Reference proteome</keyword>
<gene>
    <name evidence="2" type="ORF">N825_34055</name>
</gene>
<dbReference type="GO" id="GO:0004197">
    <property type="term" value="F:cysteine-type endopeptidase activity"/>
    <property type="evidence" value="ECO:0007669"/>
    <property type="project" value="InterPro"/>
</dbReference>
<dbReference type="PANTHER" id="PTHR43628:SF1">
    <property type="entry name" value="CHITIN SYNTHASE REGULATORY FACTOR 2-RELATED"/>
    <property type="match status" value="1"/>
</dbReference>
<comment type="caution">
    <text evidence="2">The sequence shown here is derived from an EMBL/GenBank/DDBJ whole genome shotgun (WGS) entry which is preliminary data.</text>
</comment>
<dbReference type="SMART" id="SM00671">
    <property type="entry name" value="SEL1"/>
    <property type="match status" value="7"/>
</dbReference>
<dbReference type="Pfam" id="PF08238">
    <property type="entry name" value="Sel1"/>
    <property type="match status" value="7"/>
</dbReference>
<dbReference type="Gene3D" id="3.40.50.1460">
    <property type="match status" value="1"/>
</dbReference>
<dbReference type="STRING" id="1385369.N825_34055"/>
<accession>W9GWH1</accession>
<organism evidence="2 3">
    <name type="scientific">Skermanella stibiiresistens SB22</name>
    <dbReference type="NCBI Taxonomy" id="1385369"/>
    <lineage>
        <taxon>Bacteria</taxon>
        <taxon>Pseudomonadati</taxon>
        <taxon>Pseudomonadota</taxon>
        <taxon>Alphaproteobacteria</taxon>
        <taxon>Rhodospirillales</taxon>
        <taxon>Azospirillaceae</taxon>
        <taxon>Skermanella</taxon>
    </lineage>
</organism>
<dbReference type="Proteomes" id="UP000019486">
    <property type="component" value="Unassembled WGS sequence"/>
</dbReference>
<dbReference type="PANTHER" id="PTHR43628">
    <property type="entry name" value="ACTIVATOR OF C KINASE PROTEIN 1-RELATED"/>
    <property type="match status" value="1"/>
</dbReference>
<dbReference type="InterPro" id="IPR029030">
    <property type="entry name" value="Caspase-like_dom_sf"/>
</dbReference>
<dbReference type="InterPro" id="IPR011990">
    <property type="entry name" value="TPR-like_helical_dom_sf"/>
</dbReference>
<feature type="domain" description="Peptidase C14 caspase" evidence="1">
    <location>
        <begin position="2"/>
        <end position="196"/>
    </location>
</feature>
<dbReference type="SUPFAM" id="SSF52129">
    <property type="entry name" value="Caspase-like"/>
    <property type="match status" value="1"/>
</dbReference>
<name>W9GWH1_9PROT</name>
<reference evidence="2 3" key="1">
    <citation type="submission" date="2013-08" db="EMBL/GenBank/DDBJ databases">
        <title>The genome sequence of Skermanella stibiiresistens.</title>
        <authorList>
            <person name="Zhu W."/>
            <person name="Wang G."/>
        </authorList>
    </citation>
    <scope>NUCLEOTIDE SEQUENCE [LARGE SCALE GENOMIC DNA]</scope>
    <source>
        <strain evidence="2 3">SB22</strain>
    </source>
</reference>
<evidence type="ECO:0000313" key="3">
    <source>
        <dbReference type="Proteomes" id="UP000019486"/>
    </source>
</evidence>